<gene>
    <name evidence="1" type="ORF">LCGC14_1814300</name>
</gene>
<organism evidence="1">
    <name type="scientific">marine sediment metagenome</name>
    <dbReference type="NCBI Taxonomy" id="412755"/>
    <lineage>
        <taxon>unclassified sequences</taxon>
        <taxon>metagenomes</taxon>
        <taxon>ecological metagenomes</taxon>
    </lineage>
</organism>
<name>A0A0F9JKF6_9ZZZZ</name>
<dbReference type="AlphaFoldDB" id="A0A0F9JKF6"/>
<proteinExistence type="predicted"/>
<dbReference type="EMBL" id="LAZR01017675">
    <property type="protein sequence ID" value="KKL99447.1"/>
    <property type="molecule type" value="Genomic_DNA"/>
</dbReference>
<reference evidence="1" key="1">
    <citation type="journal article" date="2015" name="Nature">
        <title>Complex archaea that bridge the gap between prokaryotes and eukaryotes.</title>
        <authorList>
            <person name="Spang A."/>
            <person name="Saw J.H."/>
            <person name="Jorgensen S.L."/>
            <person name="Zaremba-Niedzwiedzka K."/>
            <person name="Martijn J."/>
            <person name="Lind A.E."/>
            <person name="van Eijk R."/>
            <person name="Schleper C."/>
            <person name="Guy L."/>
            <person name="Ettema T.J."/>
        </authorList>
    </citation>
    <scope>NUCLEOTIDE SEQUENCE</scope>
</reference>
<sequence length="62" mass="7426">MTINSLKKRADRLFDKADKLKEEKEFEYYPNVMLLKDHQYINRLYLEATTIALCLKICGKEK</sequence>
<comment type="caution">
    <text evidence="1">The sequence shown here is derived from an EMBL/GenBank/DDBJ whole genome shotgun (WGS) entry which is preliminary data.</text>
</comment>
<accession>A0A0F9JKF6</accession>
<evidence type="ECO:0000313" key="1">
    <source>
        <dbReference type="EMBL" id="KKL99447.1"/>
    </source>
</evidence>
<protein>
    <submittedName>
        <fullName evidence="1">Uncharacterized protein</fullName>
    </submittedName>
</protein>